<dbReference type="InterPro" id="IPR056924">
    <property type="entry name" value="SH3_Tf2-1"/>
</dbReference>
<organism evidence="2 3">
    <name type="scientific">Vigna radiata var. radiata</name>
    <name type="common">Mung bean</name>
    <name type="synonym">Phaseolus aureus</name>
    <dbReference type="NCBI Taxonomy" id="3916"/>
    <lineage>
        <taxon>Eukaryota</taxon>
        <taxon>Viridiplantae</taxon>
        <taxon>Streptophyta</taxon>
        <taxon>Embryophyta</taxon>
        <taxon>Tracheophyta</taxon>
        <taxon>Spermatophyta</taxon>
        <taxon>Magnoliopsida</taxon>
        <taxon>eudicotyledons</taxon>
        <taxon>Gunneridae</taxon>
        <taxon>Pentapetalae</taxon>
        <taxon>rosids</taxon>
        <taxon>fabids</taxon>
        <taxon>Fabales</taxon>
        <taxon>Fabaceae</taxon>
        <taxon>Papilionoideae</taxon>
        <taxon>50 kb inversion clade</taxon>
        <taxon>NPAAA clade</taxon>
        <taxon>indigoferoid/millettioid clade</taxon>
        <taxon>Phaseoleae</taxon>
        <taxon>Vigna</taxon>
    </lineage>
</organism>
<gene>
    <name evidence="3" type="primary">LOC106766028</name>
</gene>
<dbReference type="AlphaFoldDB" id="A0A1S3UJS0"/>
<evidence type="ECO:0000313" key="3">
    <source>
        <dbReference type="RefSeq" id="XP_014506276.1"/>
    </source>
</evidence>
<proteinExistence type="predicted"/>
<dbReference type="PANTHER" id="PTHR46148">
    <property type="entry name" value="CHROMO DOMAIN-CONTAINING PROTEIN"/>
    <property type="match status" value="1"/>
</dbReference>
<reference evidence="3" key="2">
    <citation type="submission" date="2025-08" db="UniProtKB">
        <authorList>
            <consortium name="RefSeq"/>
        </authorList>
    </citation>
    <scope>IDENTIFICATION</scope>
    <source>
        <tissue evidence="3">Leaf</tissue>
    </source>
</reference>
<evidence type="ECO:0000313" key="2">
    <source>
        <dbReference type="Proteomes" id="UP000087766"/>
    </source>
</evidence>
<protein>
    <submittedName>
        <fullName evidence="3">Uncharacterized protein LOC106766028</fullName>
    </submittedName>
</protein>
<dbReference type="KEGG" id="vra:106766028"/>
<dbReference type="PANTHER" id="PTHR46148:SF60">
    <property type="entry name" value="CHROMO DOMAIN-CONTAINING PROTEIN"/>
    <property type="match status" value="1"/>
</dbReference>
<dbReference type="Proteomes" id="UP000087766">
    <property type="component" value="Chromosome 7"/>
</dbReference>
<name>A0A1S3UJS0_VIGRR</name>
<accession>A0A1S3UJS0</accession>
<reference evidence="2" key="1">
    <citation type="journal article" date="2014" name="Nat. Commun.">
        <title>Genome sequence of mungbean and insights into evolution within Vigna species.</title>
        <authorList>
            <person name="Kang Y.J."/>
            <person name="Kim S.K."/>
            <person name="Kim M.Y."/>
            <person name="Lestari P."/>
            <person name="Kim K.H."/>
            <person name="Ha B.K."/>
            <person name="Jun T.H."/>
            <person name="Hwang W.J."/>
            <person name="Lee T."/>
            <person name="Lee J."/>
            <person name="Shim S."/>
            <person name="Yoon M.Y."/>
            <person name="Jang Y.E."/>
            <person name="Han K.S."/>
            <person name="Taeprayoon P."/>
            <person name="Yoon N."/>
            <person name="Somta P."/>
            <person name="Tanya P."/>
            <person name="Kim K.S."/>
            <person name="Gwag J.G."/>
            <person name="Moon J.K."/>
            <person name="Lee Y.H."/>
            <person name="Park B.S."/>
            <person name="Bombarely A."/>
            <person name="Doyle J.J."/>
            <person name="Jackson S.A."/>
            <person name="Schafleitner R."/>
            <person name="Srinives P."/>
            <person name="Varshney R.K."/>
            <person name="Lee S.H."/>
        </authorList>
    </citation>
    <scope>NUCLEOTIDE SEQUENCE [LARGE SCALE GENOMIC DNA]</scope>
    <source>
        <strain evidence="2">cv. VC1973A</strain>
    </source>
</reference>
<sequence length="127" mass="14821">MTGVGRTTRSKKLSPKFLGLFQVIKRIGLVAYEIVLPPLLENLHNVFHVSQLRKYVSSPDHVLEVDDVQVREDLLLDARPMQILNVQSKQLRRNDIHTIKALWNEKTQEMTWEFEEKMKNSCPHLFG</sequence>
<dbReference type="GeneID" id="106766028"/>
<evidence type="ECO:0000259" key="1">
    <source>
        <dbReference type="Pfam" id="PF24626"/>
    </source>
</evidence>
<dbReference type="RefSeq" id="XP_014506276.1">
    <property type="nucleotide sequence ID" value="XM_014650790.1"/>
</dbReference>
<dbReference type="OrthoDB" id="1633836at2759"/>
<dbReference type="Pfam" id="PF24626">
    <property type="entry name" value="SH3_Tf2-1"/>
    <property type="match status" value="1"/>
</dbReference>
<feature type="domain" description="Tf2-1-like SH3-like" evidence="1">
    <location>
        <begin position="5"/>
        <end position="56"/>
    </location>
</feature>
<keyword evidence="2" id="KW-1185">Reference proteome</keyword>